<evidence type="ECO:0000313" key="16">
    <source>
        <dbReference type="Proteomes" id="UP000324832"/>
    </source>
</evidence>
<dbReference type="FunFam" id="3.30.160.60:FF:000706">
    <property type="entry name" value="Zinc finger protein"/>
    <property type="match status" value="1"/>
</dbReference>
<feature type="domain" description="C2H2-type" evidence="14">
    <location>
        <begin position="315"/>
        <end position="344"/>
    </location>
</feature>
<evidence type="ECO:0000256" key="1">
    <source>
        <dbReference type="ARBA" id="ARBA00004123"/>
    </source>
</evidence>
<accession>A0A5E4Q9J9</accession>
<feature type="region of interest" description="Disordered" evidence="13">
    <location>
        <begin position="1"/>
        <end position="38"/>
    </location>
</feature>
<keyword evidence="6" id="KW-0238">DNA-binding</keyword>
<organism evidence="15 16">
    <name type="scientific">Leptidea sinapis</name>
    <dbReference type="NCBI Taxonomy" id="189913"/>
    <lineage>
        <taxon>Eukaryota</taxon>
        <taxon>Metazoa</taxon>
        <taxon>Ecdysozoa</taxon>
        <taxon>Arthropoda</taxon>
        <taxon>Hexapoda</taxon>
        <taxon>Insecta</taxon>
        <taxon>Pterygota</taxon>
        <taxon>Neoptera</taxon>
        <taxon>Endopterygota</taxon>
        <taxon>Lepidoptera</taxon>
        <taxon>Glossata</taxon>
        <taxon>Ditrysia</taxon>
        <taxon>Papilionoidea</taxon>
        <taxon>Pieridae</taxon>
        <taxon>Dismorphiinae</taxon>
        <taxon>Leptidea</taxon>
    </lineage>
</organism>
<dbReference type="InterPro" id="IPR050527">
    <property type="entry name" value="Snail/Krueppel_Znf"/>
</dbReference>
<dbReference type="GO" id="GO:0055059">
    <property type="term" value="P:asymmetric neuroblast division"/>
    <property type="evidence" value="ECO:0007669"/>
    <property type="project" value="UniProtKB-ARBA"/>
</dbReference>
<feature type="domain" description="C2H2-type" evidence="14">
    <location>
        <begin position="233"/>
        <end position="255"/>
    </location>
</feature>
<feature type="compositionally biased region" description="Pro residues" evidence="13">
    <location>
        <begin position="137"/>
        <end position="154"/>
    </location>
</feature>
<dbReference type="FunFam" id="3.30.160.60:FF:000043">
    <property type="entry name" value="Scratch family zinc finger 2"/>
    <property type="match status" value="1"/>
</dbReference>
<evidence type="ECO:0000313" key="15">
    <source>
        <dbReference type="EMBL" id="VVC94255.1"/>
    </source>
</evidence>
<evidence type="ECO:0000256" key="6">
    <source>
        <dbReference type="ARBA" id="ARBA00023125"/>
    </source>
</evidence>
<dbReference type="PANTHER" id="PTHR24388:SF38">
    <property type="entry name" value="PROTEIN SNAIL"/>
    <property type="match status" value="1"/>
</dbReference>
<name>A0A5E4Q9J9_9NEOP</name>
<dbReference type="GO" id="GO:2000177">
    <property type="term" value="P:regulation of neural precursor cell proliferation"/>
    <property type="evidence" value="ECO:0007669"/>
    <property type="project" value="UniProtKB-ARBA"/>
</dbReference>
<comment type="subunit">
    <text evidence="9">Interacts (via SNAG domain) with LIMD1 (via LIM domains), WTIP (via LIM domains) and AJUBA (via LIM domains).</text>
</comment>
<dbReference type="SMART" id="SM00355">
    <property type="entry name" value="ZnF_C2H2"/>
    <property type="match status" value="5"/>
</dbReference>
<evidence type="ECO:0000256" key="4">
    <source>
        <dbReference type="ARBA" id="ARBA00022771"/>
    </source>
</evidence>
<evidence type="ECO:0000256" key="10">
    <source>
        <dbReference type="ARBA" id="ARBA00071743"/>
    </source>
</evidence>
<feature type="compositionally biased region" description="Pro residues" evidence="13">
    <location>
        <begin position="25"/>
        <end position="36"/>
    </location>
</feature>
<keyword evidence="2" id="KW-0479">Metal-binding</keyword>
<dbReference type="GO" id="GO:0000978">
    <property type="term" value="F:RNA polymerase II cis-regulatory region sequence-specific DNA binding"/>
    <property type="evidence" value="ECO:0007669"/>
    <property type="project" value="TreeGrafter"/>
</dbReference>
<dbReference type="GO" id="GO:0007417">
    <property type="term" value="P:central nervous system development"/>
    <property type="evidence" value="ECO:0007669"/>
    <property type="project" value="UniProtKB-ARBA"/>
</dbReference>
<dbReference type="SUPFAM" id="SSF57667">
    <property type="entry name" value="beta-beta-alpha zinc fingers"/>
    <property type="match status" value="2"/>
</dbReference>
<evidence type="ECO:0000256" key="7">
    <source>
        <dbReference type="ARBA" id="ARBA00023242"/>
    </source>
</evidence>
<dbReference type="Pfam" id="PF00096">
    <property type="entry name" value="zf-C2H2"/>
    <property type="match status" value="4"/>
</dbReference>
<feature type="domain" description="C2H2-type" evidence="14">
    <location>
        <begin position="287"/>
        <end position="314"/>
    </location>
</feature>
<dbReference type="FunFam" id="3.30.160.60:FF:000207">
    <property type="entry name" value="zinc finger protein SNAI2"/>
    <property type="match status" value="1"/>
</dbReference>
<dbReference type="AlphaFoldDB" id="A0A5E4Q9J9"/>
<feature type="region of interest" description="Disordered" evidence="13">
    <location>
        <begin position="134"/>
        <end position="161"/>
    </location>
</feature>
<evidence type="ECO:0000256" key="5">
    <source>
        <dbReference type="ARBA" id="ARBA00022833"/>
    </source>
</evidence>
<evidence type="ECO:0000259" key="14">
    <source>
        <dbReference type="PROSITE" id="PS50157"/>
    </source>
</evidence>
<dbReference type="Proteomes" id="UP000324832">
    <property type="component" value="Unassembled WGS sequence"/>
</dbReference>
<keyword evidence="5" id="KW-0862">Zinc</keyword>
<dbReference type="InterPro" id="IPR036236">
    <property type="entry name" value="Znf_C2H2_sf"/>
</dbReference>
<comment type="subcellular location">
    <subcellularLocation>
        <location evidence="1">Nucleus</location>
    </subcellularLocation>
</comment>
<evidence type="ECO:0000256" key="2">
    <source>
        <dbReference type="ARBA" id="ARBA00022723"/>
    </source>
</evidence>
<comment type="similarity">
    <text evidence="8">Belongs to the snail C2H2-type zinc-finger protein family.</text>
</comment>
<evidence type="ECO:0000256" key="9">
    <source>
        <dbReference type="ARBA" id="ARBA00064979"/>
    </source>
</evidence>
<evidence type="ECO:0000256" key="12">
    <source>
        <dbReference type="PROSITE-ProRule" id="PRU00042"/>
    </source>
</evidence>
<feature type="compositionally biased region" description="Polar residues" evidence="13">
    <location>
        <begin position="1"/>
        <end position="21"/>
    </location>
</feature>
<keyword evidence="3" id="KW-0677">Repeat</keyword>
<dbReference type="PROSITE" id="PS00028">
    <property type="entry name" value="ZINC_FINGER_C2H2_1"/>
    <property type="match status" value="4"/>
</dbReference>
<dbReference type="EMBL" id="FZQP02001926">
    <property type="protein sequence ID" value="VVC94255.1"/>
    <property type="molecule type" value="Genomic_DNA"/>
</dbReference>
<sequence length="356" mass="39144">MSVSRYTEEQPSTQFTAQLPTEVSPVPPGPSQPAPQPVSYALLQLSNSDSTETPFLQVQIQSSPISPPLPPASGKSNSMCYTSSGTLLSLPPKKKDIYRPYCLGDRDYLQRPEEDLNAAHAILDLSQHAVYLTTPPRAEPSPVEPPPPAPPEPPQEQSTDRARETVAYTYDAFFVSDGRSKRRNYANAPVECAQQPEHKSKYTCSECGKRYATSSNLSRHKQTHRSLDSMAAKRCGECGKAYVSMPALAMHVLTHQLSHVCGVCGKLFSRPWLLQGHLRSHTGEKPYGCAHCGKAFADRSNLRAHMQTHSSDKNFECSRCHKTFALKSYLNKHQESACVREDDPSSPAPTSASESG</sequence>
<reference evidence="15 16" key="1">
    <citation type="submission" date="2017-07" db="EMBL/GenBank/DDBJ databases">
        <authorList>
            <person name="Talla V."/>
            <person name="Backstrom N."/>
        </authorList>
    </citation>
    <scope>NUCLEOTIDE SEQUENCE [LARGE SCALE GENOMIC DNA]</scope>
</reference>
<dbReference type="GO" id="GO:0005634">
    <property type="term" value="C:nucleus"/>
    <property type="evidence" value="ECO:0007669"/>
    <property type="project" value="UniProtKB-SubCell"/>
</dbReference>
<keyword evidence="7" id="KW-0539">Nucleus</keyword>
<dbReference type="PANTHER" id="PTHR24388">
    <property type="entry name" value="ZINC FINGER PROTEIN"/>
    <property type="match status" value="1"/>
</dbReference>
<protein>
    <recommendedName>
        <fullName evidence="10">Transcriptional repressor scratch 1</fullName>
    </recommendedName>
    <alternativeName>
        <fullName evidence="11">Scratch homolog 1 zinc finger protein</fullName>
    </alternativeName>
</protein>
<dbReference type="GO" id="GO:0000981">
    <property type="term" value="F:DNA-binding transcription factor activity, RNA polymerase II-specific"/>
    <property type="evidence" value="ECO:0007669"/>
    <property type="project" value="TreeGrafter"/>
</dbReference>
<dbReference type="GO" id="GO:0060562">
    <property type="term" value="P:epithelial tube morphogenesis"/>
    <property type="evidence" value="ECO:0007669"/>
    <property type="project" value="UniProtKB-ARBA"/>
</dbReference>
<keyword evidence="16" id="KW-1185">Reference proteome</keyword>
<evidence type="ECO:0000256" key="13">
    <source>
        <dbReference type="SAM" id="MobiDB-lite"/>
    </source>
</evidence>
<evidence type="ECO:0000256" key="8">
    <source>
        <dbReference type="ARBA" id="ARBA00037948"/>
    </source>
</evidence>
<dbReference type="FunFam" id="3.30.160.60:FF:000169">
    <property type="entry name" value="transcriptional repressor scratch 2"/>
    <property type="match status" value="1"/>
</dbReference>
<dbReference type="Gene3D" id="3.30.160.60">
    <property type="entry name" value="Classic Zinc Finger"/>
    <property type="match status" value="4"/>
</dbReference>
<dbReference type="InterPro" id="IPR013087">
    <property type="entry name" value="Znf_C2H2_type"/>
</dbReference>
<evidence type="ECO:0000256" key="11">
    <source>
        <dbReference type="ARBA" id="ARBA00083685"/>
    </source>
</evidence>
<feature type="domain" description="C2H2-type" evidence="14">
    <location>
        <begin position="259"/>
        <end position="286"/>
    </location>
</feature>
<dbReference type="GO" id="GO:0045944">
    <property type="term" value="P:positive regulation of transcription by RNA polymerase II"/>
    <property type="evidence" value="ECO:0007669"/>
    <property type="project" value="UniProtKB-ARBA"/>
</dbReference>
<feature type="domain" description="C2H2-type" evidence="14">
    <location>
        <begin position="202"/>
        <end position="229"/>
    </location>
</feature>
<dbReference type="PROSITE" id="PS50157">
    <property type="entry name" value="ZINC_FINGER_C2H2_2"/>
    <property type="match status" value="5"/>
</dbReference>
<proteinExistence type="inferred from homology"/>
<gene>
    <name evidence="15" type="ORF">LSINAPIS_LOCUS6251</name>
</gene>
<dbReference type="GO" id="GO:0008270">
    <property type="term" value="F:zinc ion binding"/>
    <property type="evidence" value="ECO:0007669"/>
    <property type="project" value="UniProtKB-KW"/>
</dbReference>
<evidence type="ECO:0000256" key="3">
    <source>
        <dbReference type="ARBA" id="ARBA00022737"/>
    </source>
</evidence>
<keyword evidence="4 12" id="KW-0863">Zinc-finger</keyword>